<evidence type="ECO:0000313" key="3">
    <source>
        <dbReference type="Proteomes" id="UP000282454"/>
    </source>
</evidence>
<keyword evidence="1" id="KW-0812">Transmembrane</keyword>
<evidence type="ECO:0000313" key="2">
    <source>
        <dbReference type="EMBL" id="RLK61418.1"/>
    </source>
</evidence>
<evidence type="ECO:0000256" key="1">
    <source>
        <dbReference type="SAM" id="Phobius"/>
    </source>
</evidence>
<reference evidence="2 3" key="1">
    <citation type="submission" date="2018-10" db="EMBL/GenBank/DDBJ databases">
        <title>Genomic Encyclopedia of Archaeal and Bacterial Type Strains, Phase II (KMG-II): from individual species to whole genera.</title>
        <authorList>
            <person name="Goeker M."/>
        </authorList>
    </citation>
    <scope>NUCLEOTIDE SEQUENCE [LARGE SCALE GENOMIC DNA]</scope>
    <source>
        <strain evidence="2 3">DSM 45657</strain>
    </source>
</reference>
<accession>A0A421BAP9</accession>
<dbReference type="AlphaFoldDB" id="A0A421BAP9"/>
<feature type="transmembrane region" description="Helical" evidence="1">
    <location>
        <begin position="12"/>
        <end position="31"/>
    </location>
</feature>
<proteinExistence type="predicted"/>
<name>A0A421BAP9_9PSEU</name>
<gene>
    <name evidence="2" type="ORF">CLV68_1958</name>
</gene>
<keyword evidence="3" id="KW-1185">Reference proteome</keyword>
<dbReference type="Proteomes" id="UP000282454">
    <property type="component" value="Unassembled WGS sequence"/>
</dbReference>
<organism evidence="2 3">
    <name type="scientific">Actinokineospora cianjurensis</name>
    <dbReference type="NCBI Taxonomy" id="585224"/>
    <lineage>
        <taxon>Bacteria</taxon>
        <taxon>Bacillati</taxon>
        <taxon>Actinomycetota</taxon>
        <taxon>Actinomycetes</taxon>
        <taxon>Pseudonocardiales</taxon>
        <taxon>Pseudonocardiaceae</taxon>
        <taxon>Actinokineospora</taxon>
    </lineage>
</organism>
<keyword evidence="1" id="KW-1133">Transmembrane helix</keyword>
<keyword evidence="1" id="KW-0472">Membrane</keyword>
<comment type="caution">
    <text evidence="2">The sequence shown here is derived from an EMBL/GenBank/DDBJ whole genome shotgun (WGS) entry which is preliminary data.</text>
</comment>
<protein>
    <submittedName>
        <fullName evidence="2">Uncharacterized protein</fullName>
    </submittedName>
</protein>
<dbReference type="EMBL" id="RCDD01000001">
    <property type="protein sequence ID" value="RLK61418.1"/>
    <property type="molecule type" value="Genomic_DNA"/>
</dbReference>
<sequence>MAALGLRTNWQAAGVIAFVAVAATGMIWYSGSASGSAVGCPPPTGQLPVPVSGQVSAGALVPDAVPVSVRLCPGEDGAPEKWSDPVGHDLDQVVASLNSLRPFRRETVCTMDRGPRYDLLLDYPTGRRVVQISTSGCALVHVDGQFRYGGDKVVELVQDLG</sequence>